<organism evidence="1 2">
    <name type="scientific">Neomicrococcus lactis</name>
    <dbReference type="NCBI Taxonomy" id="732241"/>
    <lineage>
        <taxon>Bacteria</taxon>
        <taxon>Bacillati</taxon>
        <taxon>Actinomycetota</taxon>
        <taxon>Actinomycetes</taxon>
        <taxon>Micrococcales</taxon>
        <taxon>Micrococcaceae</taxon>
        <taxon>Neomicrococcus</taxon>
    </lineage>
</organism>
<proteinExistence type="predicted"/>
<comment type="caution">
    <text evidence="1">The sequence shown here is derived from an EMBL/GenBank/DDBJ whole genome shotgun (WGS) entry which is preliminary data.</text>
</comment>
<keyword evidence="2" id="KW-1185">Reference proteome</keyword>
<evidence type="ECO:0000313" key="1">
    <source>
        <dbReference type="EMBL" id="MBB5597369.1"/>
    </source>
</evidence>
<dbReference type="InterPro" id="IPR017519">
    <property type="entry name" value="CHP03085"/>
</dbReference>
<dbReference type="InterPro" id="IPR017517">
    <property type="entry name" value="Maleyloyr_isom"/>
</dbReference>
<dbReference type="NCBIfam" id="TIGR03083">
    <property type="entry name" value="maleylpyruvate isomerase family mycothiol-dependent enzyme"/>
    <property type="match status" value="1"/>
</dbReference>
<reference evidence="1 2" key="1">
    <citation type="submission" date="2020-08" db="EMBL/GenBank/DDBJ databases">
        <title>Sequencing the genomes of 1000 actinobacteria strains.</title>
        <authorList>
            <person name="Klenk H.-P."/>
        </authorList>
    </citation>
    <scope>NUCLEOTIDE SEQUENCE [LARGE SCALE GENOMIC DNA]</scope>
    <source>
        <strain evidence="1 2">DSM 23694</strain>
    </source>
</reference>
<gene>
    <name evidence="1" type="ORF">BKA12_000449</name>
</gene>
<dbReference type="RefSeq" id="WP_183640354.1">
    <property type="nucleotide sequence ID" value="NZ_JACHBL010000001.1"/>
</dbReference>
<name>A0A7W8Y9E5_9MICC</name>
<dbReference type="AlphaFoldDB" id="A0A7W8Y9E5"/>
<dbReference type="NCBIfam" id="TIGR03085">
    <property type="entry name" value="TIGR03085 family metal-binding protein"/>
    <property type="match status" value="1"/>
</dbReference>
<protein>
    <submittedName>
        <fullName evidence="1">Uncharacterized protein (TIGR03085 family)</fullName>
    </submittedName>
</protein>
<dbReference type="EMBL" id="JACHBL010000001">
    <property type="protein sequence ID" value="MBB5597369.1"/>
    <property type="molecule type" value="Genomic_DNA"/>
</dbReference>
<evidence type="ECO:0000313" key="2">
    <source>
        <dbReference type="Proteomes" id="UP000523863"/>
    </source>
</evidence>
<sequence>MHYVETSREALADVLVSVGPDADTLCEGWKSRHLSAHLLIRENSALSAGIFLPLLRGPMENRLEQLADAAQDLSVYLELVDRFRAGPIKFSPFRIRQVNRTANLLEYFVHTEDVRRARSRWAPRHLDEDYVEALWSDLTHRAKFMYAKSPVGVILVRRDGTRFVAKRAANSVAVIGHVGELVMHSHGRQSHALVTLEGSPESIKILTGLANPLD</sequence>
<dbReference type="Proteomes" id="UP000523863">
    <property type="component" value="Unassembled WGS sequence"/>
</dbReference>
<accession>A0A7W8Y9E5</accession>